<keyword evidence="2" id="KW-0732">Signal</keyword>
<dbReference type="AlphaFoldDB" id="A0AAV0MF54"/>
<dbReference type="Proteomes" id="UP001154282">
    <property type="component" value="Unassembled WGS sequence"/>
</dbReference>
<reference evidence="3" key="1">
    <citation type="submission" date="2022-08" db="EMBL/GenBank/DDBJ databases">
        <authorList>
            <person name="Gutierrez-Valencia J."/>
        </authorList>
    </citation>
    <scope>NUCLEOTIDE SEQUENCE</scope>
</reference>
<dbReference type="InterPro" id="IPR001087">
    <property type="entry name" value="GDSL"/>
</dbReference>
<dbReference type="Pfam" id="PF00657">
    <property type="entry name" value="Lipase_GDSL"/>
    <property type="match status" value="1"/>
</dbReference>
<protein>
    <recommendedName>
        <fullName evidence="5">GDSL esterase/lipase At5g45950</fullName>
    </recommendedName>
</protein>
<name>A0AAV0MF54_9ROSI</name>
<evidence type="ECO:0000256" key="2">
    <source>
        <dbReference type="SAM" id="SignalP"/>
    </source>
</evidence>
<dbReference type="InterPro" id="IPR035669">
    <property type="entry name" value="SGNH_plant_lipase-like"/>
</dbReference>
<evidence type="ECO:0008006" key="5">
    <source>
        <dbReference type="Google" id="ProtNLM"/>
    </source>
</evidence>
<dbReference type="EMBL" id="CAMGYJ010000007">
    <property type="protein sequence ID" value="CAI0445086.1"/>
    <property type="molecule type" value="Genomic_DNA"/>
</dbReference>
<accession>A0AAV0MF54</accession>
<comment type="caution">
    <text evidence="3">The sequence shown here is derived from an EMBL/GenBank/DDBJ whole genome shotgun (WGS) entry which is preliminary data.</text>
</comment>
<proteinExistence type="inferred from homology"/>
<dbReference type="SUPFAM" id="SSF52266">
    <property type="entry name" value="SGNH hydrolase"/>
    <property type="match status" value="1"/>
</dbReference>
<feature type="signal peptide" evidence="2">
    <location>
        <begin position="1"/>
        <end position="30"/>
    </location>
</feature>
<organism evidence="3 4">
    <name type="scientific">Linum tenue</name>
    <dbReference type="NCBI Taxonomy" id="586396"/>
    <lineage>
        <taxon>Eukaryota</taxon>
        <taxon>Viridiplantae</taxon>
        <taxon>Streptophyta</taxon>
        <taxon>Embryophyta</taxon>
        <taxon>Tracheophyta</taxon>
        <taxon>Spermatophyta</taxon>
        <taxon>Magnoliopsida</taxon>
        <taxon>eudicotyledons</taxon>
        <taxon>Gunneridae</taxon>
        <taxon>Pentapetalae</taxon>
        <taxon>rosids</taxon>
        <taxon>fabids</taxon>
        <taxon>Malpighiales</taxon>
        <taxon>Linaceae</taxon>
        <taxon>Linum</taxon>
    </lineage>
</organism>
<gene>
    <name evidence="3" type="ORF">LITE_LOCUS28410</name>
</gene>
<evidence type="ECO:0000256" key="1">
    <source>
        <dbReference type="ARBA" id="ARBA00008668"/>
    </source>
</evidence>
<evidence type="ECO:0000313" key="3">
    <source>
        <dbReference type="EMBL" id="CAI0445086.1"/>
    </source>
</evidence>
<evidence type="ECO:0000313" key="4">
    <source>
        <dbReference type="Proteomes" id="UP001154282"/>
    </source>
</evidence>
<dbReference type="PANTHER" id="PTHR45642:SF7">
    <property type="entry name" value="GDSL ESTERASE_LIPASE"/>
    <property type="match status" value="1"/>
</dbReference>
<comment type="similarity">
    <text evidence="1">Belongs to the 'GDSL' lipolytic enzyme family.</text>
</comment>
<dbReference type="InterPro" id="IPR050592">
    <property type="entry name" value="GDSL_lipolytic_enzyme"/>
</dbReference>
<sequence>MGKTPEMGMGGLAILVVLFMGAAMPQLSSGFEKGTIRQLVTKYNVTSVLVFGDSSVDPGNNNRLPTPMKGNFPPYGKDFFQARPTGRFSNGRLATDFIAEALGFTKTIPAFLDPNLKPKDLLHGVSFASAASGYDELTANFSNVLSIPRQLQYLKHYKLHLSRVVGVKNAEWAVKNAVFVLSMGTNDFLQNYYLEPERAKQFTVQQYQDFLSTQMLHSIKEMHRLGARRLVVVGVPPLGCMPLVKTLRGGEEQNKCVEAINQVASSFNSKIKANLALLHRTLGIKDAYVDCYAVLQNALSTPQTYGLLLRSIPHLIAQLSQLTDFLSPFRFAGLAETAKGCCGTGTIEYGDTCKGLSTCEDASKYAFWDAVHPTQKMYQIIADEAIKSLSEALIR</sequence>
<feature type="chain" id="PRO_5043336911" description="GDSL esterase/lipase At5g45950" evidence="2">
    <location>
        <begin position="31"/>
        <end position="395"/>
    </location>
</feature>
<dbReference type="PANTHER" id="PTHR45642">
    <property type="entry name" value="GDSL ESTERASE/LIPASE EXL3"/>
    <property type="match status" value="1"/>
</dbReference>
<dbReference type="GO" id="GO:0016788">
    <property type="term" value="F:hydrolase activity, acting on ester bonds"/>
    <property type="evidence" value="ECO:0007669"/>
    <property type="project" value="InterPro"/>
</dbReference>
<keyword evidence="4" id="KW-1185">Reference proteome</keyword>
<dbReference type="CDD" id="cd01837">
    <property type="entry name" value="SGNH_plant_lipase_like"/>
    <property type="match status" value="1"/>
</dbReference>
<dbReference type="Gene3D" id="3.40.50.1110">
    <property type="entry name" value="SGNH hydrolase"/>
    <property type="match status" value="1"/>
</dbReference>
<dbReference type="InterPro" id="IPR036514">
    <property type="entry name" value="SGNH_hydro_sf"/>
</dbReference>